<comment type="similarity">
    <text evidence="1">Belongs to the UPF0161 family.</text>
</comment>
<dbReference type="SMART" id="SM01234">
    <property type="entry name" value="Haemolytic"/>
    <property type="match status" value="1"/>
</dbReference>
<protein>
    <recommendedName>
        <fullName evidence="1">Putative membrane protein insertion efficiency factor</fullName>
    </recommendedName>
</protein>
<sequence length="75" mass="8829">MKKIIIKILRFYQKVLSPDQGIFSFLFRKSCRFYPTCSEYACLAVEKRGVIKGIWLGMKRISRCHPWREGGVDMP</sequence>
<dbReference type="Proteomes" id="UP000229976">
    <property type="component" value="Unassembled WGS sequence"/>
</dbReference>
<dbReference type="GO" id="GO:0005886">
    <property type="term" value="C:plasma membrane"/>
    <property type="evidence" value="ECO:0007669"/>
    <property type="project" value="UniProtKB-SubCell"/>
</dbReference>
<evidence type="ECO:0000256" key="1">
    <source>
        <dbReference type="HAMAP-Rule" id="MF_00386"/>
    </source>
</evidence>
<name>A0A2G9YTQ4_9BACT</name>
<dbReference type="InterPro" id="IPR002696">
    <property type="entry name" value="Membr_insert_effic_factor_YidD"/>
</dbReference>
<evidence type="ECO:0000313" key="3">
    <source>
        <dbReference type="Proteomes" id="UP000229976"/>
    </source>
</evidence>
<comment type="caution">
    <text evidence="2">The sequence shown here is derived from an EMBL/GenBank/DDBJ whole genome shotgun (WGS) entry which is preliminary data.</text>
</comment>
<dbReference type="HAMAP" id="MF_00386">
    <property type="entry name" value="UPF0161_YidD"/>
    <property type="match status" value="1"/>
</dbReference>
<organism evidence="2 3">
    <name type="scientific">Candidatus Nealsonbacteria bacterium CG23_combo_of_CG06-09_8_20_14_all_39_17</name>
    <dbReference type="NCBI Taxonomy" id="1974722"/>
    <lineage>
        <taxon>Bacteria</taxon>
        <taxon>Candidatus Nealsoniibacteriota</taxon>
    </lineage>
</organism>
<proteinExistence type="inferred from homology"/>
<accession>A0A2G9YTQ4</accession>
<dbReference type="NCBIfam" id="TIGR00278">
    <property type="entry name" value="membrane protein insertion efficiency factor YidD"/>
    <property type="match status" value="1"/>
</dbReference>
<keyword evidence="1" id="KW-1003">Cell membrane</keyword>
<reference evidence="2 3" key="1">
    <citation type="submission" date="2017-09" db="EMBL/GenBank/DDBJ databases">
        <title>Depth-based differentiation of microbial function through sediment-hosted aquifers and enrichment of novel symbionts in the deep terrestrial subsurface.</title>
        <authorList>
            <person name="Probst A.J."/>
            <person name="Ladd B."/>
            <person name="Jarett J.K."/>
            <person name="Geller-Mcgrath D.E."/>
            <person name="Sieber C.M."/>
            <person name="Emerson J.B."/>
            <person name="Anantharaman K."/>
            <person name="Thomas B.C."/>
            <person name="Malmstrom R."/>
            <person name="Stieglmeier M."/>
            <person name="Klingl A."/>
            <person name="Woyke T."/>
            <person name="Ryan C.M."/>
            <person name="Banfield J.F."/>
        </authorList>
    </citation>
    <scope>NUCLEOTIDE SEQUENCE [LARGE SCALE GENOMIC DNA]</scope>
    <source>
        <strain evidence="2">CG23_combo_of_CG06-09_8_20_14_all_39_17</strain>
    </source>
</reference>
<keyword evidence="1" id="KW-0472">Membrane</keyword>
<dbReference type="Pfam" id="PF01809">
    <property type="entry name" value="YidD"/>
    <property type="match status" value="1"/>
</dbReference>
<dbReference type="PANTHER" id="PTHR33383">
    <property type="entry name" value="MEMBRANE PROTEIN INSERTION EFFICIENCY FACTOR-RELATED"/>
    <property type="match status" value="1"/>
</dbReference>
<gene>
    <name evidence="2" type="ORF">COX37_03125</name>
</gene>
<evidence type="ECO:0000313" key="2">
    <source>
        <dbReference type="EMBL" id="PIP22607.1"/>
    </source>
</evidence>
<comment type="function">
    <text evidence="1">Could be involved in insertion of integral membrane proteins into the membrane.</text>
</comment>
<dbReference type="EMBL" id="PCRO01000037">
    <property type="protein sequence ID" value="PIP22607.1"/>
    <property type="molecule type" value="Genomic_DNA"/>
</dbReference>
<comment type="subcellular location">
    <subcellularLocation>
        <location evidence="1">Cell membrane</location>
        <topology evidence="1">Peripheral membrane protein</topology>
        <orientation evidence="1">Cytoplasmic side</orientation>
    </subcellularLocation>
</comment>
<dbReference type="PANTHER" id="PTHR33383:SF1">
    <property type="entry name" value="MEMBRANE PROTEIN INSERTION EFFICIENCY FACTOR-RELATED"/>
    <property type="match status" value="1"/>
</dbReference>
<dbReference type="AlphaFoldDB" id="A0A2G9YTQ4"/>